<keyword evidence="10" id="KW-0282">Flagellum</keyword>
<proteinExistence type="inferred from homology"/>
<dbReference type="InterPro" id="IPR007412">
    <property type="entry name" value="FlgM"/>
</dbReference>
<evidence type="ECO:0000256" key="4">
    <source>
        <dbReference type="ARBA" id="ARBA00022795"/>
    </source>
</evidence>
<dbReference type="InterPro" id="IPR031316">
    <property type="entry name" value="FlgM_C"/>
</dbReference>
<comment type="caution">
    <text evidence="10">The sequence shown here is derived from an EMBL/GenBank/DDBJ whole genome shotgun (WGS) entry which is preliminary data.</text>
</comment>
<dbReference type="EMBL" id="JBHSRS010000074">
    <property type="protein sequence ID" value="MFC6282282.1"/>
    <property type="molecule type" value="Genomic_DNA"/>
</dbReference>
<dbReference type="Proteomes" id="UP001596270">
    <property type="component" value="Unassembled WGS sequence"/>
</dbReference>
<dbReference type="InterPro" id="IPR035890">
    <property type="entry name" value="Anti-sigma-28_factor_FlgM_sf"/>
</dbReference>
<evidence type="ECO:0000256" key="2">
    <source>
        <dbReference type="ARBA" id="ARBA00017823"/>
    </source>
</evidence>
<comment type="function">
    <text evidence="7">Responsible for the coupling of flagellin expression to flagellar assembly by preventing expression of the flagellin genes when a component of the middle class of proteins is defective. It negatively regulates flagellar genes by inhibiting the activity of FliA by directly binding to FliA.</text>
</comment>
<sequence length="95" mass="9784">MKIDQNVTFLKSLAGTSATAPAKAGAAAMAAETAQAARPATPTPLLPSTNGDFDAARVARIRESISAGHYQVNAEKIADGLLATVHDLLKNKNTP</sequence>
<evidence type="ECO:0000256" key="1">
    <source>
        <dbReference type="ARBA" id="ARBA00005322"/>
    </source>
</evidence>
<keyword evidence="3" id="KW-0678">Repressor</keyword>
<evidence type="ECO:0000256" key="8">
    <source>
        <dbReference type="ARBA" id="ARBA00030117"/>
    </source>
</evidence>
<accession>A0ABW1TYA4</accession>
<keyword evidence="4" id="KW-1005">Bacterial flagellum biogenesis</keyword>
<evidence type="ECO:0000256" key="5">
    <source>
        <dbReference type="ARBA" id="ARBA00023015"/>
    </source>
</evidence>
<organism evidence="10 11">
    <name type="scientific">Polaromonas aquatica</name>
    <dbReference type="NCBI Taxonomy" id="332657"/>
    <lineage>
        <taxon>Bacteria</taxon>
        <taxon>Pseudomonadati</taxon>
        <taxon>Pseudomonadota</taxon>
        <taxon>Betaproteobacteria</taxon>
        <taxon>Burkholderiales</taxon>
        <taxon>Comamonadaceae</taxon>
        <taxon>Polaromonas</taxon>
    </lineage>
</organism>
<evidence type="ECO:0000313" key="10">
    <source>
        <dbReference type="EMBL" id="MFC6282282.1"/>
    </source>
</evidence>
<dbReference type="SUPFAM" id="SSF101498">
    <property type="entry name" value="Anti-sigma factor FlgM"/>
    <property type="match status" value="1"/>
</dbReference>
<keyword evidence="6" id="KW-0804">Transcription</keyword>
<keyword evidence="10" id="KW-0966">Cell projection</keyword>
<evidence type="ECO:0000256" key="7">
    <source>
        <dbReference type="ARBA" id="ARBA00024739"/>
    </source>
</evidence>
<evidence type="ECO:0000256" key="6">
    <source>
        <dbReference type="ARBA" id="ARBA00023163"/>
    </source>
</evidence>
<dbReference type="RefSeq" id="WP_371438278.1">
    <property type="nucleotide sequence ID" value="NZ_JBHSRS010000074.1"/>
</dbReference>
<dbReference type="Pfam" id="PF04316">
    <property type="entry name" value="FlgM"/>
    <property type="match status" value="1"/>
</dbReference>
<keyword evidence="10" id="KW-0969">Cilium</keyword>
<reference evidence="11" key="1">
    <citation type="journal article" date="2019" name="Int. J. Syst. Evol. Microbiol.">
        <title>The Global Catalogue of Microorganisms (GCM) 10K type strain sequencing project: providing services to taxonomists for standard genome sequencing and annotation.</title>
        <authorList>
            <consortium name="The Broad Institute Genomics Platform"/>
            <consortium name="The Broad Institute Genome Sequencing Center for Infectious Disease"/>
            <person name="Wu L."/>
            <person name="Ma J."/>
        </authorList>
    </citation>
    <scope>NUCLEOTIDE SEQUENCE [LARGE SCALE GENOMIC DNA]</scope>
    <source>
        <strain evidence="11">CCUG 39402</strain>
    </source>
</reference>
<comment type="similarity">
    <text evidence="1">Belongs to the FlgM family.</text>
</comment>
<protein>
    <recommendedName>
        <fullName evidence="2">Negative regulator of flagellin synthesis</fullName>
    </recommendedName>
    <alternativeName>
        <fullName evidence="8">Anti-sigma-28 factor</fullName>
    </alternativeName>
</protein>
<evidence type="ECO:0000256" key="3">
    <source>
        <dbReference type="ARBA" id="ARBA00022491"/>
    </source>
</evidence>
<name>A0ABW1TYA4_9BURK</name>
<keyword evidence="11" id="KW-1185">Reference proteome</keyword>
<gene>
    <name evidence="10" type="primary">flgM</name>
    <name evidence="10" type="ORF">ACFQND_13720</name>
</gene>
<evidence type="ECO:0000313" key="11">
    <source>
        <dbReference type="Proteomes" id="UP001596270"/>
    </source>
</evidence>
<feature type="domain" description="Anti-sigma-28 factor FlgM C-terminal" evidence="9">
    <location>
        <begin position="49"/>
        <end position="82"/>
    </location>
</feature>
<keyword evidence="5" id="KW-0805">Transcription regulation</keyword>
<evidence type="ECO:0000259" key="9">
    <source>
        <dbReference type="Pfam" id="PF04316"/>
    </source>
</evidence>
<dbReference type="NCBIfam" id="TIGR03824">
    <property type="entry name" value="FlgM_jcvi"/>
    <property type="match status" value="1"/>
</dbReference>